<dbReference type="AlphaFoldDB" id="A0A8C8SSX7"/>
<dbReference type="FunFam" id="2.60.40.4100:FF:000002">
    <property type="entry name" value="Zona pellucida sperm-binding protein 3"/>
    <property type="match status" value="1"/>
</dbReference>
<dbReference type="InterPro" id="IPR001507">
    <property type="entry name" value="ZP_dom"/>
</dbReference>
<dbReference type="PANTHER" id="PTHR11576:SF2">
    <property type="entry name" value="ZONA PELLUCIDA SPERM-BINDING PROTEIN 3"/>
    <property type="match status" value="1"/>
</dbReference>
<dbReference type="PANTHER" id="PTHR11576">
    <property type="entry name" value="ZONA PELLUCIDA SPERM-BINDING PROTEIN 3"/>
    <property type="match status" value="1"/>
</dbReference>
<dbReference type="GO" id="GO:0007339">
    <property type="term" value="P:binding of sperm to zona pellucida"/>
    <property type="evidence" value="ECO:0007669"/>
    <property type="project" value="TreeGrafter"/>
</dbReference>
<proteinExistence type="predicted"/>
<name>A0A8C8SSX7_9SAUR</name>
<dbReference type="Ensembl" id="ENSPCET00000025279.1">
    <property type="protein sequence ID" value="ENSPCEP00000024465.1"/>
    <property type="gene ID" value="ENSPCEG00000018486.1"/>
</dbReference>
<dbReference type="PROSITE" id="PS51034">
    <property type="entry name" value="ZP_2"/>
    <property type="match status" value="1"/>
</dbReference>
<evidence type="ECO:0000313" key="3">
    <source>
        <dbReference type="Ensembl" id="ENSPCEP00000024465.1"/>
    </source>
</evidence>
<dbReference type="GO" id="GO:0035803">
    <property type="term" value="P:egg coat formation"/>
    <property type="evidence" value="ECO:0007669"/>
    <property type="project" value="TreeGrafter"/>
</dbReference>
<dbReference type="Gene3D" id="2.60.40.4100">
    <property type="entry name" value="Zona pellucida, ZP-C domain"/>
    <property type="match status" value="1"/>
</dbReference>
<organism evidence="3 4">
    <name type="scientific">Pelusios castaneus</name>
    <name type="common">West African mud turtle</name>
    <dbReference type="NCBI Taxonomy" id="367368"/>
    <lineage>
        <taxon>Eukaryota</taxon>
        <taxon>Metazoa</taxon>
        <taxon>Chordata</taxon>
        <taxon>Craniata</taxon>
        <taxon>Vertebrata</taxon>
        <taxon>Euteleostomi</taxon>
        <taxon>Archelosauria</taxon>
        <taxon>Testudinata</taxon>
        <taxon>Testudines</taxon>
        <taxon>Pleurodira</taxon>
        <taxon>Pelomedusidae</taxon>
        <taxon>Pelusios</taxon>
    </lineage>
</organism>
<evidence type="ECO:0000259" key="2">
    <source>
        <dbReference type="PROSITE" id="PS51034"/>
    </source>
</evidence>
<dbReference type="GO" id="GO:0031012">
    <property type="term" value="C:extracellular matrix"/>
    <property type="evidence" value="ECO:0007669"/>
    <property type="project" value="TreeGrafter"/>
</dbReference>
<dbReference type="Proteomes" id="UP000694393">
    <property type="component" value="Unplaced"/>
</dbReference>
<reference evidence="3" key="1">
    <citation type="submission" date="2025-08" db="UniProtKB">
        <authorList>
            <consortium name="Ensembl"/>
        </authorList>
    </citation>
    <scope>IDENTIFICATION</scope>
</reference>
<dbReference type="InterPro" id="IPR042235">
    <property type="entry name" value="ZP-C_dom"/>
</dbReference>
<keyword evidence="1" id="KW-1015">Disulfide bond</keyword>
<dbReference type="GO" id="GO:2000344">
    <property type="term" value="P:positive regulation of acrosome reaction"/>
    <property type="evidence" value="ECO:0007669"/>
    <property type="project" value="TreeGrafter"/>
</dbReference>
<evidence type="ECO:0000256" key="1">
    <source>
        <dbReference type="ARBA" id="ARBA00023157"/>
    </source>
</evidence>
<accession>A0A8C8SSX7</accession>
<evidence type="ECO:0000313" key="4">
    <source>
        <dbReference type="Proteomes" id="UP000694393"/>
    </source>
</evidence>
<dbReference type="GO" id="GO:0032190">
    <property type="term" value="F:acrosin binding"/>
    <property type="evidence" value="ECO:0007669"/>
    <property type="project" value="TreeGrafter"/>
</dbReference>
<feature type="domain" description="ZP" evidence="2">
    <location>
        <begin position="1"/>
        <end position="138"/>
    </location>
</feature>
<keyword evidence="4" id="KW-1185">Reference proteome</keyword>
<protein>
    <recommendedName>
        <fullName evidence="2">ZP domain-containing protein</fullName>
    </recommendedName>
</protein>
<dbReference type="InterPro" id="IPR055355">
    <property type="entry name" value="ZP-C"/>
</dbReference>
<reference evidence="3" key="2">
    <citation type="submission" date="2025-09" db="UniProtKB">
        <authorList>
            <consortium name="Ensembl"/>
        </authorList>
    </citation>
    <scope>IDENTIFICATION</scope>
</reference>
<dbReference type="Pfam" id="PF00100">
    <property type="entry name" value="Zona_pellucida"/>
    <property type="match status" value="1"/>
</dbReference>
<sequence length="254" mass="27526">MHRQRLDFALEVYDSTWTYPLSDPTYYLGDLINIQASVRTGSHAPLKIYVDECVARPSADSSMKHEVITDHGCLVDGQHSRSRFLAPRGDQFLRFQLDTFVFTAASNNQIYLICHLKAVVAGPADQQNKACSYDLVAADWRSQEGGDCSCCASPAGCGSRRQRRHRPQGRRGLLGEADVLLGPLQLASNHSAMLISTTLALASTELSSATAGAVGLSSSVPEKGMPKATLPVLFPPNRAANPIIRVEAKDSRGE</sequence>